<dbReference type="RefSeq" id="WP_032550924.1">
    <property type="nucleotide sequence ID" value="NZ_JFFR01000014.1"/>
</dbReference>
<dbReference type="InterPro" id="IPR052200">
    <property type="entry name" value="Protoporphyrinogen_IX_DH"/>
</dbReference>
<reference evidence="3 4" key="1">
    <citation type="submission" date="2014-02" db="EMBL/GenBank/DDBJ databases">
        <title>Vibrio fortis Dalian14 Genome Sequencing.</title>
        <authorList>
            <person name="Wang Y."/>
            <person name="Song L."/>
            <person name="Liu G."/>
            <person name="Ding J."/>
        </authorList>
    </citation>
    <scope>NUCLEOTIDE SEQUENCE [LARGE SCALE GENOMIC DNA]</scope>
    <source>
        <strain evidence="3 4">Dalian14</strain>
    </source>
</reference>
<dbReference type="InterPro" id="IPR001226">
    <property type="entry name" value="Flavodoxin_CS"/>
</dbReference>
<dbReference type="STRING" id="212667.VFDL14_00130"/>
<protein>
    <recommendedName>
        <fullName evidence="2">Flavodoxin domain-containing protein</fullName>
    </recommendedName>
</protein>
<name>A0A066UX69_9VIBR</name>
<dbReference type="GO" id="GO:0009055">
    <property type="term" value="F:electron transfer activity"/>
    <property type="evidence" value="ECO:0007669"/>
    <property type="project" value="InterPro"/>
</dbReference>
<dbReference type="CDD" id="cd00133">
    <property type="entry name" value="PTS_IIB"/>
    <property type="match status" value="1"/>
</dbReference>
<dbReference type="PANTHER" id="PTHR38030:SF2">
    <property type="entry name" value="PROTOPORPHYRINOGEN IX DEHYDROGENASE [QUINONE]"/>
    <property type="match status" value="1"/>
</dbReference>
<dbReference type="GO" id="GO:0010181">
    <property type="term" value="F:FMN binding"/>
    <property type="evidence" value="ECO:0007669"/>
    <property type="project" value="InterPro"/>
</dbReference>
<gene>
    <name evidence="3" type="ORF">VFDL14_00130</name>
</gene>
<organism evidence="3 4">
    <name type="scientific">Vibrio fortis</name>
    <dbReference type="NCBI Taxonomy" id="212667"/>
    <lineage>
        <taxon>Bacteria</taxon>
        <taxon>Pseudomonadati</taxon>
        <taxon>Pseudomonadota</taxon>
        <taxon>Gammaproteobacteria</taxon>
        <taxon>Vibrionales</taxon>
        <taxon>Vibrionaceae</taxon>
        <taxon>Vibrio</taxon>
    </lineage>
</organism>
<dbReference type="PANTHER" id="PTHR38030">
    <property type="entry name" value="PROTOPORPHYRINOGEN IX DEHYDROGENASE [MENAQUINONE]"/>
    <property type="match status" value="1"/>
</dbReference>
<comment type="cofactor">
    <cofactor evidence="1">
        <name>FMN</name>
        <dbReference type="ChEBI" id="CHEBI:58210"/>
    </cofactor>
</comment>
<dbReference type="InterPro" id="IPR029039">
    <property type="entry name" value="Flavoprotein-like_sf"/>
</dbReference>
<sequence length="173" mass="19810">MARKRVLIVYGSGFGSTAEIAYAIAQELQELDITTEVLPVEVARAPYADEAVIIGAPIRYDRWLIEVRDYVRTYQNELSSTSVAYFYTCLALAKQPSNSFNSPQVYDQTLIKMNRNVEPIMVAGFSGTLQPKLMPWYSRYPLKLIAIVKGVEDGDYRNWDMIRRWSRQVSKVL</sequence>
<evidence type="ECO:0000259" key="2">
    <source>
        <dbReference type="Pfam" id="PF12724"/>
    </source>
</evidence>
<evidence type="ECO:0000313" key="3">
    <source>
        <dbReference type="EMBL" id="KDN28784.1"/>
    </source>
</evidence>
<dbReference type="GO" id="GO:0006783">
    <property type="term" value="P:heme biosynthetic process"/>
    <property type="evidence" value="ECO:0007669"/>
    <property type="project" value="TreeGrafter"/>
</dbReference>
<proteinExistence type="predicted"/>
<dbReference type="Proteomes" id="UP000027219">
    <property type="component" value="Unassembled WGS sequence"/>
</dbReference>
<dbReference type="PROSITE" id="PS00201">
    <property type="entry name" value="FLAVODOXIN"/>
    <property type="match status" value="1"/>
</dbReference>
<dbReference type="AlphaFoldDB" id="A0A066UX69"/>
<dbReference type="Gene3D" id="3.40.50.360">
    <property type="match status" value="1"/>
</dbReference>
<dbReference type="SUPFAM" id="SSF52218">
    <property type="entry name" value="Flavoproteins"/>
    <property type="match status" value="1"/>
</dbReference>
<evidence type="ECO:0000256" key="1">
    <source>
        <dbReference type="ARBA" id="ARBA00001917"/>
    </source>
</evidence>
<dbReference type="EMBL" id="JFFR01000014">
    <property type="protein sequence ID" value="KDN28784.1"/>
    <property type="molecule type" value="Genomic_DNA"/>
</dbReference>
<dbReference type="Pfam" id="PF12724">
    <property type="entry name" value="Flavodoxin_5"/>
    <property type="match status" value="1"/>
</dbReference>
<dbReference type="OrthoDB" id="9795729at2"/>
<comment type="caution">
    <text evidence="3">The sequence shown here is derived from an EMBL/GenBank/DDBJ whole genome shotgun (WGS) entry which is preliminary data.</text>
</comment>
<dbReference type="GO" id="GO:0070819">
    <property type="term" value="F:menaquinone-dependent protoporphyrinogen oxidase activity"/>
    <property type="evidence" value="ECO:0007669"/>
    <property type="project" value="TreeGrafter"/>
</dbReference>
<accession>A0A066UX69</accession>
<keyword evidence="4" id="KW-1185">Reference proteome</keyword>
<evidence type="ECO:0000313" key="4">
    <source>
        <dbReference type="Proteomes" id="UP000027219"/>
    </source>
</evidence>
<feature type="domain" description="Flavodoxin" evidence="2">
    <location>
        <begin position="7"/>
        <end position="148"/>
    </location>
</feature>
<dbReference type="InterPro" id="IPR026816">
    <property type="entry name" value="Flavodoxin_dom"/>
</dbReference>